<evidence type="ECO:0000256" key="1">
    <source>
        <dbReference type="SAM" id="SignalP"/>
    </source>
</evidence>
<evidence type="ECO:0000313" key="3">
    <source>
        <dbReference type="Proteomes" id="UP000492821"/>
    </source>
</evidence>
<dbReference type="AlphaFoldDB" id="A0A7E4VEI3"/>
<dbReference type="WBParaSite" id="Pan_g20113.t1">
    <property type="protein sequence ID" value="Pan_g20113.t1"/>
    <property type="gene ID" value="Pan_g20113"/>
</dbReference>
<evidence type="ECO:0000313" key="4">
    <source>
        <dbReference type="WBParaSite" id="Pan_g20113.t1"/>
    </source>
</evidence>
<accession>A0A7E4VEI3</accession>
<name>A0A7E4VEI3_PANRE</name>
<reference evidence="4" key="2">
    <citation type="submission" date="2020-10" db="UniProtKB">
        <authorList>
            <consortium name="WormBaseParasite"/>
        </authorList>
    </citation>
    <scope>IDENTIFICATION</scope>
</reference>
<sequence>MSRLLIPITLSYLIHLVYSQCQIGDHTFNNGEHWMQDKYFNVTCRRGQISVLNCITDKGTYLPVGSLPYIEDGITYNCEPAPDPDGYAEYDPYYASDPFEGAGLEQVPLDCADGRATDRYAGFVLCCVTNRIIGCVDAENRTVRADELFLAKNMALKLCKIMNHGKKGRIENKGCFNGTSDVPLTDKTFHVPKYTIWTTENRAQLRCGDDGIRVYKCPLTNNGLIHTGSAWLDEDNNLNVCG</sequence>
<dbReference type="Proteomes" id="UP000492821">
    <property type="component" value="Unassembled WGS sequence"/>
</dbReference>
<feature type="signal peptide" evidence="1">
    <location>
        <begin position="1"/>
        <end position="19"/>
    </location>
</feature>
<feature type="domain" description="Abnormal cell migration protein 18-like fibronectin type I" evidence="2">
    <location>
        <begin position="21"/>
        <end position="83"/>
    </location>
</feature>
<feature type="chain" id="PRO_5028897303" evidence="1">
    <location>
        <begin position="20"/>
        <end position="242"/>
    </location>
</feature>
<dbReference type="Pfam" id="PF23003">
    <property type="entry name" value="Fn1_2"/>
    <property type="match status" value="1"/>
</dbReference>
<reference evidence="3" key="1">
    <citation type="journal article" date="2013" name="Genetics">
        <title>The draft genome and transcriptome of Panagrellus redivivus are shaped by the harsh demands of a free-living lifestyle.</title>
        <authorList>
            <person name="Srinivasan J."/>
            <person name="Dillman A.R."/>
            <person name="Macchietto M.G."/>
            <person name="Heikkinen L."/>
            <person name="Lakso M."/>
            <person name="Fracchia K.M."/>
            <person name="Antoshechkin I."/>
            <person name="Mortazavi A."/>
            <person name="Wong G."/>
            <person name="Sternberg P.W."/>
        </authorList>
    </citation>
    <scope>NUCLEOTIDE SEQUENCE [LARGE SCALE GENOMIC DNA]</scope>
    <source>
        <strain evidence="3">MT8872</strain>
    </source>
</reference>
<keyword evidence="3" id="KW-1185">Reference proteome</keyword>
<organism evidence="3 4">
    <name type="scientific">Panagrellus redivivus</name>
    <name type="common">Microworm</name>
    <dbReference type="NCBI Taxonomy" id="6233"/>
    <lineage>
        <taxon>Eukaryota</taxon>
        <taxon>Metazoa</taxon>
        <taxon>Ecdysozoa</taxon>
        <taxon>Nematoda</taxon>
        <taxon>Chromadorea</taxon>
        <taxon>Rhabditida</taxon>
        <taxon>Tylenchina</taxon>
        <taxon>Panagrolaimomorpha</taxon>
        <taxon>Panagrolaimoidea</taxon>
        <taxon>Panagrolaimidae</taxon>
        <taxon>Panagrellus</taxon>
    </lineage>
</organism>
<evidence type="ECO:0000259" key="2">
    <source>
        <dbReference type="Pfam" id="PF23003"/>
    </source>
</evidence>
<keyword evidence="1" id="KW-0732">Signal</keyword>
<proteinExistence type="predicted"/>
<protein>
    <submittedName>
        <fullName evidence="4">Secreted protein</fullName>
    </submittedName>
</protein>
<dbReference type="InterPro" id="IPR055119">
    <property type="entry name" value="Mig18_Fn1"/>
</dbReference>